<organism evidence="1 2">
    <name type="scientific">Pseudomonas nitroreducens</name>
    <dbReference type="NCBI Taxonomy" id="46680"/>
    <lineage>
        <taxon>Bacteria</taxon>
        <taxon>Pseudomonadati</taxon>
        <taxon>Pseudomonadota</taxon>
        <taxon>Gammaproteobacteria</taxon>
        <taxon>Pseudomonadales</taxon>
        <taxon>Pseudomonadaceae</taxon>
        <taxon>Pseudomonas</taxon>
    </lineage>
</organism>
<proteinExistence type="predicted"/>
<evidence type="ECO:0000313" key="2">
    <source>
        <dbReference type="Proteomes" id="UP000501063"/>
    </source>
</evidence>
<dbReference type="KEGG" id="pnt:G5B91_17755"/>
<gene>
    <name evidence="1" type="ORF">G5B91_17755</name>
</gene>
<evidence type="ECO:0000313" key="1">
    <source>
        <dbReference type="EMBL" id="QIE88020.1"/>
    </source>
</evidence>
<sequence>MMADEYIYDVHHYSRDVDGELICRCPHCQSVRGLGFYDAEEILGEQFSCHCGGMYQVDSEARRIPTTSDLPPNKGAPG</sequence>
<protein>
    <submittedName>
        <fullName evidence="1">Uncharacterized protein</fullName>
    </submittedName>
</protein>
<name>A0A6G6IYY4_PSENT</name>
<dbReference type="EMBL" id="CP049140">
    <property type="protein sequence ID" value="QIE88020.1"/>
    <property type="molecule type" value="Genomic_DNA"/>
</dbReference>
<dbReference type="Proteomes" id="UP000501063">
    <property type="component" value="Chromosome"/>
</dbReference>
<reference evidence="1 2" key="1">
    <citation type="submission" date="2020-02" db="EMBL/GenBank/DDBJ databases">
        <title>Integrative conjugative elements (ICEs) and plasmids drive adaptation of Pseudomonas nitroreducens strain HBP1 to wastewater environment.</title>
        <authorList>
            <person name="Sentchilo V."/>
            <person name="Carraro N."/>
            <person name="Bertelli C."/>
            <person name="van der Meer J.R."/>
        </authorList>
    </citation>
    <scope>NUCLEOTIDE SEQUENCE [LARGE SCALE GENOMIC DNA]</scope>
    <source>
        <strain evidence="1 2">HBP1</strain>
    </source>
</reference>
<accession>A0A6G6IYY4</accession>
<dbReference type="AlphaFoldDB" id="A0A6G6IYY4"/>